<protein>
    <submittedName>
        <fullName evidence="1">Uncharacterized protein</fullName>
    </submittedName>
</protein>
<accession>A0A498KZC1</accession>
<comment type="caution">
    <text evidence="1">The sequence shown here is derived from an EMBL/GenBank/DDBJ whole genome shotgun (WGS) entry which is preliminary data.</text>
</comment>
<dbReference type="AlphaFoldDB" id="A0A498KZC1"/>
<organism evidence="1 2">
    <name type="scientific">Halorientalis pallida</name>
    <dbReference type="NCBI Taxonomy" id="2479928"/>
    <lineage>
        <taxon>Archaea</taxon>
        <taxon>Methanobacteriati</taxon>
        <taxon>Methanobacteriota</taxon>
        <taxon>Stenosarchaea group</taxon>
        <taxon>Halobacteria</taxon>
        <taxon>Halobacteriales</taxon>
        <taxon>Haloarculaceae</taxon>
        <taxon>Halorientalis</taxon>
    </lineage>
</organism>
<name>A0A498KZC1_9EURY</name>
<keyword evidence="2" id="KW-1185">Reference proteome</keyword>
<gene>
    <name evidence="1" type="ORF">EAF64_16575</name>
</gene>
<dbReference type="RefSeq" id="WP_129070097.1">
    <property type="nucleotide sequence ID" value="NZ_RDFA01000006.1"/>
</dbReference>
<evidence type="ECO:0000313" key="2">
    <source>
        <dbReference type="Proteomes" id="UP000289691"/>
    </source>
</evidence>
<dbReference type="EMBL" id="RDFA01000006">
    <property type="protein sequence ID" value="RXK47393.1"/>
    <property type="molecule type" value="Genomic_DNA"/>
</dbReference>
<evidence type="ECO:0000313" key="1">
    <source>
        <dbReference type="EMBL" id="RXK47393.1"/>
    </source>
</evidence>
<dbReference type="Proteomes" id="UP000289691">
    <property type="component" value="Unassembled WGS sequence"/>
</dbReference>
<sequence>MGEKLMQYYSLVEEEEGLNGKIELAKETNLPGTKASTAPDSEENIELFRDALEDILGEEPPQL</sequence>
<reference evidence="1 2" key="1">
    <citation type="submission" date="2019-01" db="EMBL/GenBank/DDBJ databases">
        <title>Halorientalis sp. F13-25 a new haloarchaeum isolated from hypersaline water.</title>
        <authorList>
            <person name="Ana D.-V."/>
            <person name="Cristina S.-P."/>
            <person name="Antonio V."/>
        </authorList>
    </citation>
    <scope>NUCLEOTIDE SEQUENCE [LARGE SCALE GENOMIC DNA]</scope>
    <source>
        <strain evidence="1 2">F13-25</strain>
    </source>
</reference>
<proteinExistence type="predicted"/>
<dbReference type="OrthoDB" id="230744at2157"/>